<dbReference type="GO" id="GO:0080043">
    <property type="term" value="F:quercetin 3-O-glucosyltransferase activity"/>
    <property type="evidence" value="ECO:0007669"/>
    <property type="project" value="TreeGrafter"/>
</dbReference>
<organism evidence="3 4">
    <name type="scientific">Quercus rubra</name>
    <name type="common">Northern red oak</name>
    <name type="synonym">Quercus borealis</name>
    <dbReference type="NCBI Taxonomy" id="3512"/>
    <lineage>
        <taxon>Eukaryota</taxon>
        <taxon>Viridiplantae</taxon>
        <taxon>Streptophyta</taxon>
        <taxon>Embryophyta</taxon>
        <taxon>Tracheophyta</taxon>
        <taxon>Spermatophyta</taxon>
        <taxon>Magnoliopsida</taxon>
        <taxon>eudicotyledons</taxon>
        <taxon>Gunneridae</taxon>
        <taxon>Pentapetalae</taxon>
        <taxon>rosids</taxon>
        <taxon>fabids</taxon>
        <taxon>Fagales</taxon>
        <taxon>Fagaceae</taxon>
        <taxon>Quercus</taxon>
    </lineage>
</organism>
<comment type="caution">
    <text evidence="3">The sequence shown here is derived from an EMBL/GenBank/DDBJ whole genome shotgun (WGS) entry which is preliminary data.</text>
</comment>
<dbReference type="AlphaFoldDB" id="A0AAN7FHA0"/>
<dbReference type="Gene3D" id="3.40.50.2000">
    <property type="entry name" value="Glycogen Phosphorylase B"/>
    <property type="match status" value="2"/>
</dbReference>
<dbReference type="FunFam" id="3.40.50.2000:FF:000120">
    <property type="entry name" value="UDP-glycosyltransferase 76C1"/>
    <property type="match status" value="1"/>
</dbReference>
<dbReference type="PANTHER" id="PTHR11926">
    <property type="entry name" value="GLUCOSYL/GLUCURONOSYL TRANSFERASES"/>
    <property type="match status" value="1"/>
</dbReference>
<dbReference type="Proteomes" id="UP001324115">
    <property type="component" value="Unassembled WGS sequence"/>
</dbReference>
<reference evidence="3 4" key="1">
    <citation type="journal article" date="2023" name="G3 (Bethesda)">
        <title>A haplotype-resolved chromosome-scale genome for Quercus rubra L. provides insights into the genetics of adaptive traits for red oak species.</title>
        <authorList>
            <person name="Kapoor B."/>
            <person name="Jenkins J."/>
            <person name="Schmutz J."/>
            <person name="Zhebentyayeva T."/>
            <person name="Kuelheim C."/>
            <person name="Coggeshall M."/>
            <person name="Heim C."/>
            <person name="Lasky J.R."/>
            <person name="Leites L."/>
            <person name="Islam-Faridi N."/>
            <person name="Romero-Severson J."/>
            <person name="DeLeo V.L."/>
            <person name="Lucas S.M."/>
            <person name="Lazic D."/>
            <person name="Gailing O."/>
            <person name="Carlson J."/>
            <person name="Staton M."/>
        </authorList>
    </citation>
    <scope>NUCLEOTIDE SEQUENCE [LARGE SCALE GENOMIC DNA]</scope>
    <source>
        <strain evidence="3">Pseudo-F2</strain>
    </source>
</reference>
<evidence type="ECO:0000313" key="4">
    <source>
        <dbReference type="Proteomes" id="UP001324115"/>
    </source>
</evidence>
<proteinExistence type="inferred from homology"/>
<evidence type="ECO:0000256" key="1">
    <source>
        <dbReference type="ARBA" id="ARBA00009995"/>
    </source>
</evidence>
<dbReference type="GO" id="GO:0080044">
    <property type="term" value="F:quercetin 7-O-glucosyltransferase activity"/>
    <property type="evidence" value="ECO:0007669"/>
    <property type="project" value="TreeGrafter"/>
</dbReference>
<keyword evidence="2" id="KW-0808">Transferase</keyword>
<dbReference type="SUPFAM" id="SSF53756">
    <property type="entry name" value="UDP-Glycosyltransferase/glycogen phosphorylase"/>
    <property type="match status" value="1"/>
</dbReference>
<comment type="similarity">
    <text evidence="1">Belongs to the UDP-glycosyltransferase family.</text>
</comment>
<evidence type="ECO:0008006" key="5">
    <source>
        <dbReference type="Google" id="ProtNLM"/>
    </source>
</evidence>
<keyword evidence="4" id="KW-1185">Reference proteome</keyword>
<sequence length="350" mass="38797">MLQLATILYSKGFSITIAHPQFNSPNHENHPEFHFVSIPDGLSKTNFSPSNLMAAITALNSNCEAPFQQYMEEMMKVEDPHDRVAGVVYDGFVHFAQAVANNLKLHGINVRTSAAATLLLFAVFPDAHHESLAQAPVPELQSLDVKGILGSTEIPTPILELRATVTDATKKASAIIVNTVHFLEQQTLTKVQEHFPSPVFSLGPFHKLAPSASSSLLKEDTSCISWLDKQAPKSVIYISFGSMVNMNEKELVEIAWGLANSEQPFLWVVRPGSVHGSEWIELLPESFKERVERRGCIVIWAPQKEVLTHGAVGGFWSHCGWNSTLKVFVKEFQCYVDPILGTRFECKVCV</sequence>
<dbReference type="CDD" id="cd03784">
    <property type="entry name" value="GT1_Gtf-like"/>
    <property type="match status" value="1"/>
</dbReference>
<evidence type="ECO:0000256" key="2">
    <source>
        <dbReference type="ARBA" id="ARBA00022679"/>
    </source>
</evidence>
<name>A0AAN7FHA0_QUERU</name>
<gene>
    <name evidence="3" type="ORF">RGQ29_017580</name>
</gene>
<dbReference type="EMBL" id="JAXUIC010000004">
    <property type="protein sequence ID" value="KAK4593523.1"/>
    <property type="molecule type" value="Genomic_DNA"/>
</dbReference>
<dbReference type="InterPro" id="IPR002213">
    <property type="entry name" value="UDP_glucos_trans"/>
</dbReference>
<dbReference type="PANTHER" id="PTHR11926:SF1047">
    <property type="entry name" value="UDP-GLUCOSE IRIDOID GLUCOSYLTRANSFERASE-LIKE ISOFORM X1"/>
    <property type="match status" value="1"/>
</dbReference>
<protein>
    <recommendedName>
        <fullName evidence="5">UDP-glucose iridoid glucosyltransferase-like</fullName>
    </recommendedName>
</protein>
<accession>A0AAN7FHA0</accession>
<dbReference type="Pfam" id="PF00201">
    <property type="entry name" value="UDPGT"/>
    <property type="match status" value="1"/>
</dbReference>
<evidence type="ECO:0000313" key="3">
    <source>
        <dbReference type="EMBL" id="KAK4593523.1"/>
    </source>
</evidence>